<evidence type="ECO:0000256" key="1">
    <source>
        <dbReference type="SAM" id="Coils"/>
    </source>
</evidence>
<evidence type="ECO:0000256" key="2">
    <source>
        <dbReference type="SAM" id="MobiDB-lite"/>
    </source>
</evidence>
<feature type="chain" id="PRO_5035770093" evidence="3">
    <location>
        <begin position="18"/>
        <end position="351"/>
    </location>
</feature>
<feature type="compositionally biased region" description="Polar residues" evidence="2">
    <location>
        <begin position="295"/>
        <end position="307"/>
    </location>
</feature>
<dbReference type="EMBL" id="CAJJDP010000006">
    <property type="protein sequence ID" value="CAD8136061.1"/>
    <property type="molecule type" value="Genomic_DNA"/>
</dbReference>
<keyword evidence="5" id="KW-1185">Reference proteome</keyword>
<reference evidence="4" key="1">
    <citation type="submission" date="2021-01" db="EMBL/GenBank/DDBJ databases">
        <authorList>
            <consortium name="Genoscope - CEA"/>
            <person name="William W."/>
        </authorList>
    </citation>
    <scope>NUCLEOTIDE SEQUENCE</scope>
</reference>
<feature type="compositionally biased region" description="Polar residues" evidence="2">
    <location>
        <begin position="272"/>
        <end position="281"/>
    </location>
</feature>
<feature type="coiled-coil region" evidence="1">
    <location>
        <begin position="82"/>
        <end position="109"/>
    </location>
</feature>
<evidence type="ECO:0000313" key="4">
    <source>
        <dbReference type="EMBL" id="CAD8136061.1"/>
    </source>
</evidence>
<keyword evidence="1" id="KW-0175">Coiled coil</keyword>
<accession>A0A8S1S3U7</accession>
<name>A0A8S1S3U7_PAROT</name>
<organism evidence="4 5">
    <name type="scientific">Paramecium octaurelia</name>
    <dbReference type="NCBI Taxonomy" id="43137"/>
    <lineage>
        <taxon>Eukaryota</taxon>
        <taxon>Sar</taxon>
        <taxon>Alveolata</taxon>
        <taxon>Ciliophora</taxon>
        <taxon>Intramacronucleata</taxon>
        <taxon>Oligohymenophorea</taxon>
        <taxon>Peniculida</taxon>
        <taxon>Parameciidae</taxon>
        <taxon>Paramecium</taxon>
    </lineage>
</organism>
<evidence type="ECO:0000256" key="3">
    <source>
        <dbReference type="SAM" id="SignalP"/>
    </source>
</evidence>
<gene>
    <name evidence="4" type="ORF">POCTA_138.1.T0070168</name>
</gene>
<evidence type="ECO:0000313" key="5">
    <source>
        <dbReference type="Proteomes" id="UP000683925"/>
    </source>
</evidence>
<proteinExistence type="predicted"/>
<sequence length="351" mass="39494">MQSKTLIVLLLVTMAVATESPVLQQLRNKLAQNDTYNSQLVELLELSLAGGQLDQVFELLQKMVDDLTGQINAANLDHASRMAAFESSIEQLEANLASLSSEVQLNNRKIGEITQAISTLTSTSVAVKKQLETINQREEQIRDNRQREIQALETKQSAGSKILAALEDIHDRLVKAVLSNTGSFLEESEKKEMIKQVKKELGRTHPLALLLEFSSKFDEATAKRAIELIEQIIASIKEGQTNRESNQTAVEQNFNSLVNEVTVVRDKLQQDNQKTTSALKNRQNDLKITQRRNKQLSQNEANTQQLLETTRVQKDLYDSNFRSNASKREGQLNSLKTALQILRDNEQALKK</sequence>
<protein>
    <submittedName>
        <fullName evidence="4">Uncharacterized protein</fullName>
    </submittedName>
</protein>
<keyword evidence="3" id="KW-0732">Signal</keyword>
<feature type="region of interest" description="Disordered" evidence="2">
    <location>
        <begin position="272"/>
        <end position="307"/>
    </location>
</feature>
<dbReference type="Proteomes" id="UP000683925">
    <property type="component" value="Unassembled WGS sequence"/>
</dbReference>
<comment type="caution">
    <text evidence="4">The sequence shown here is derived from an EMBL/GenBank/DDBJ whole genome shotgun (WGS) entry which is preliminary data.</text>
</comment>
<dbReference type="OrthoDB" id="302039at2759"/>
<feature type="signal peptide" evidence="3">
    <location>
        <begin position="1"/>
        <end position="17"/>
    </location>
</feature>
<dbReference type="AlphaFoldDB" id="A0A8S1S3U7"/>